<accession>Q30X01</accession>
<dbReference type="AlphaFoldDB" id="Q30X01"/>
<evidence type="ECO:0000259" key="3">
    <source>
        <dbReference type="Pfam" id="PF08338"/>
    </source>
</evidence>
<proteinExistence type="inferred from homology"/>
<dbReference type="STRING" id="207559.Dde_3001"/>
<dbReference type="InterPro" id="IPR036291">
    <property type="entry name" value="NAD(P)-bd_dom_sf"/>
</dbReference>
<evidence type="ECO:0000313" key="4">
    <source>
        <dbReference type="EMBL" id="ABB39795.1"/>
    </source>
</evidence>
<dbReference type="RefSeq" id="WP_011368768.1">
    <property type="nucleotide sequence ID" value="NC_007519.1"/>
</dbReference>
<dbReference type="Gene3D" id="3.40.50.720">
    <property type="entry name" value="NAD(P)-binding Rossmann-like Domain"/>
    <property type="match status" value="1"/>
</dbReference>
<dbReference type="Pfam" id="PF01370">
    <property type="entry name" value="Epimerase"/>
    <property type="match status" value="1"/>
</dbReference>
<dbReference type="InterPro" id="IPR001509">
    <property type="entry name" value="Epimerase_deHydtase"/>
</dbReference>
<evidence type="ECO:0008006" key="6">
    <source>
        <dbReference type="Google" id="ProtNLM"/>
    </source>
</evidence>
<dbReference type="Pfam" id="PF08338">
    <property type="entry name" value="DUF1731"/>
    <property type="match status" value="1"/>
</dbReference>
<dbReference type="NCBIfam" id="TIGR01777">
    <property type="entry name" value="yfcH"/>
    <property type="match status" value="1"/>
</dbReference>
<dbReference type="eggNOG" id="COG1090">
    <property type="taxonomic scope" value="Bacteria"/>
</dbReference>
<sequence length="317" mass="33831">MNAVILGGTGFIGTALARSMMAEGGATVIPTRDPEKSRKRLPADMAAKVALVPWDGAGGKALAAIMEQAQCDVLVNLLGENIASGRWTQQLKERIVASRVKAGEAVTDALSRLHTRPAVLVQASATGYYGSAQPPTDPLLAAEDAPPGSGFLADTTVRWEASTLEAESMGVRRVVLRTGMVLGTHGGALPRFVTPFRLFAGGPLGSGRQEISWIHIADEVRAIRHLINDSSLHGAFNLTAPDPVTMESFCRQLGTALNRPSWLRTPAWLLETLLGEMAAELITGGRRILPARLLASGFTFRFPTLGQAFDDLFLPRS</sequence>
<dbReference type="Proteomes" id="UP000002710">
    <property type="component" value="Chromosome"/>
</dbReference>
<evidence type="ECO:0000313" key="5">
    <source>
        <dbReference type="Proteomes" id="UP000002710"/>
    </source>
</evidence>
<feature type="domain" description="DUF1731" evidence="3">
    <location>
        <begin position="265"/>
        <end position="312"/>
    </location>
</feature>
<dbReference type="EMBL" id="CP000112">
    <property type="protein sequence ID" value="ABB39795.1"/>
    <property type="molecule type" value="Genomic_DNA"/>
</dbReference>
<dbReference type="HOGENOM" id="CLU_047373_0_2_7"/>
<reference evidence="4 5" key="1">
    <citation type="journal article" date="2011" name="J. Bacteriol.">
        <title>Complete genome sequence and updated annotation of Desulfovibrio alaskensis G20.</title>
        <authorList>
            <person name="Hauser L.J."/>
            <person name="Land M.L."/>
            <person name="Brown S.D."/>
            <person name="Larimer F."/>
            <person name="Keller K.L."/>
            <person name="Rapp-Giles B.J."/>
            <person name="Price M.N."/>
            <person name="Lin M."/>
            <person name="Bruce D.C."/>
            <person name="Detter J.C."/>
            <person name="Tapia R."/>
            <person name="Han C.S."/>
            <person name="Goodwin L.A."/>
            <person name="Cheng J.F."/>
            <person name="Pitluck S."/>
            <person name="Copeland A."/>
            <person name="Lucas S."/>
            <person name="Nolan M."/>
            <person name="Lapidus A.L."/>
            <person name="Palumbo A.V."/>
            <person name="Wall J.D."/>
        </authorList>
    </citation>
    <scope>NUCLEOTIDE SEQUENCE [LARGE SCALE GENOMIC DNA]</scope>
    <source>
        <strain evidence="5">ATCC BAA 1058 / DSM 17464 / G20</strain>
    </source>
</reference>
<comment type="similarity">
    <text evidence="1">Belongs to the NAD(P)-dependent epimerase/dehydratase family. SDR39U1 subfamily.</text>
</comment>
<dbReference type="KEGG" id="dde:Dde_3001"/>
<protein>
    <recommendedName>
        <fullName evidence="6">NAD-dependent epimerase/dehydratase</fullName>
    </recommendedName>
</protein>
<evidence type="ECO:0000259" key="2">
    <source>
        <dbReference type="Pfam" id="PF01370"/>
    </source>
</evidence>
<dbReference type="InterPro" id="IPR010099">
    <property type="entry name" value="SDR39U1"/>
</dbReference>
<gene>
    <name evidence="4" type="ordered locus">Dde_3001</name>
</gene>
<dbReference type="InterPro" id="IPR013549">
    <property type="entry name" value="DUF1731"/>
</dbReference>
<keyword evidence="5" id="KW-1185">Reference proteome</keyword>
<dbReference type="PANTHER" id="PTHR11092:SF0">
    <property type="entry name" value="EPIMERASE FAMILY PROTEIN SDR39U1"/>
    <property type="match status" value="1"/>
</dbReference>
<name>Q30X01_OLEA2</name>
<evidence type="ECO:0000256" key="1">
    <source>
        <dbReference type="ARBA" id="ARBA00009353"/>
    </source>
</evidence>
<dbReference type="PANTHER" id="PTHR11092">
    <property type="entry name" value="SUGAR NUCLEOTIDE EPIMERASE RELATED"/>
    <property type="match status" value="1"/>
</dbReference>
<organism evidence="4 5">
    <name type="scientific">Oleidesulfovibrio alaskensis (strain ATCC BAA-1058 / DSM 17464 / G20)</name>
    <name type="common">Desulfovibrio alaskensis</name>
    <dbReference type="NCBI Taxonomy" id="207559"/>
    <lineage>
        <taxon>Bacteria</taxon>
        <taxon>Pseudomonadati</taxon>
        <taxon>Thermodesulfobacteriota</taxon>
        <taxon>Desulfovibrionia</taxon>
        <taxon>Desulfovibrionales</taxon>
        <taxon>Desulfovibrionaceae</taxon>
        <taxon>Oleidesulfovibrio</taxon>
    </lineage>
</organism>
<feature type="domain" description="NAD-dependent epimerase/dehydratase" evidence="2">
    <location>
        <begin position="4"/>
        <end position="229"/>
    </location>
</feature>
<dbReference type="SUPFAM" id="SSF51735">
    <property type="entry name" value="NAD(P)-binding Rossmann-fold domains"/>
    <property type="match status" value="1"/>
</dbReference>